<protein>
    <submittedName>
        <fullName evidence="2">Uncharacterized protein</fullName>
    </submittedName>
</protein>
<evidence type="ECO:0000313" key="2">
    <source>
        <dbReference type="EMBL" id="CAF1067086.1"/>
    </source>
</evidence>
<accession>A0A814LKG7</accession>
<gene>
    <name evidence="2" type="ORF">OXX778_LOCUS19551</name>
</gene>
<evidence type="ECO:0000256" key="1">
    <source>
        <dbReference type="SAM" id="MobiDB-lite"/>
    </source>
</evidence>
<dbReference type="Proteomes" id="UP000663879">
    <property type="component" value="Unassembled WGS sequence"/>
</dbReference>
<evidence type="ECO:0000313" key="3">
    <source>
        <dbReference type="Proteomes" id="UP000663879"/>
    </source>
</evidence>
<keyword evidence="3" id="KW-1185">Reference proteome</keyword>
<feature type="region of interest" description="Disordered" evidence="1">
    <location>
        <begin position="1"/>
        <end position="24"/>
    </location>
</feature>
<reference evidence="2" key="1">
    <citation type="submission" date="2021-02" db="EMBL/GenBank/DDBJ databases">
        <authorList>
            <person name="Nowell W R."/>
        </authorList>
    </citation>
    <scope>NUCLEOTIDE SEQUENCE</scope>
    <source>
        <strain evidence="2">Ploen Becks lab</strain>
    </source>
</reference>
<comment type="caution">
    <text evidence="2">The sequence shown here is derived from an EMBL/GenBank/DDBJ whole genome shotgun (WGS) entry which is preliminary data.</text>
</comment>
<sequence>MAVKRKNEIETMDNKPKKRRLEKLEEQNRQLQSMIIQYEEKVKEKTEELDDYKKSIEL</sequence>
<proteinExistence type="predicted"/>
<dbReference type="EMBL" id="CAJNOC010005987">
    <property type="protein sequence ID" value="CAF1067086.1"/>
    <property type="molecule type" value="Genomic_DNA"/>
</dbReference>
<dbReference type="AlphaFoldDB" id="A0A814LKG7"/>
<feature type="compositionally biased region" description="Basic and acidic residues" evidence="1">
    <location>
        <begin position="1"/>
        <end position="15"/>
    </location>
</feature>
<organism evidence="2 3">
    <name type="scientific">Brachionus calyciflorus</name>
    <dbReference type="NCBI Taxonomy" id="104777"/>
    <lineage>
        <taxon>Eukaryota</taxon>
        <taxon>Metazoa</taxon>
        <taxon>Spiralia</taxon>
        <taxon>Gnathifera</taxon>
        <taxon>Rotifera</taxon>
        <taxon>Eurotatoria</taxon>
        <taxon>Monogononta</taxon>
        <taxon>Pseudotrocha</taxon>
        <taxon>Ploima</taxon>
        <taxon>Brachionidae</taxon>
        <taxon>Brachionus</taxon>
    </lineage>
</organism>
<name>A0A814LKG7_9BILA</name>
<feature type="non-terminal residue" evidence="2">
    <location>
        <position position="58"/>
    </location>
</feature>